<accession>A0A158QZ04</accession>
<dbReference type="AlphaFoldDB" id="A0A158QZ04"/>
<evidence type="ECO:0000313" key="3">
    <source>
        <dbReference type="Proteomes" id="UP000271162"/>
    </source>
</evidence>
<gene>
    <name evidence="2" type="ORF">NBR_LOCUS9295</name>
</gene>
<organism evidence="4">
    <name type="scientific">Nippostrongylus brasiliensis</name>
    <name type="common">Rat hookworm</name>
    <dbReference type="NCBI Taxonomy" id="27835"/>
    <lineage>
        <taxon>Eukaryota</taxon>
        <taxon>Metazoa</taxon>
        <taxon>Ecdysozoa</taxon>
        <taxon>Nematoda</taxon>
        <taxon>Chromadorea</taxon>
        <taxon>Rhabditida</taxon>
        <taxon>Rhabditina</taxon>
        <taxon>Rhabditomorpha</taxon>
        <taxon>Strongyloidea</taxon>
        <taxon>Heligmosomidae</taxon>
        <taxon>Nippostrongylus</taxon>
    </lineage>
</organism>
<sequence length="233" mass="26459">MHSVRFCGNDRFRNKRKPITQQTWISDKRECPVPQDDERCKMHQVKVRNVYPGYNECSNKNDLAVLEMSSDLPRKHLAPICMPTQWEKLSRVLQVAGSGNTIPEKWGYKTDGYNVVNTILKSEGNGEIETKTPKDAAVCGGDSGGPLFQRNIYSKQTLVGIFSSGDNCTEHGSVDSEIHTDVRKFLPWICNVTGVCYTLYDEERAGRGIWFTSHETFVTFERRFGDELGELPE</sequence>
<name>A0A158QZ04_NIPBR</name>
<dbReference type="PROSITE" id="PS00135">
    <property type="entry name" value="TRYPSIN_SER"/>
    <property type="match status" value="1"/>
</dbReference>
<feature type="domain" description="Peptidase S1" evidence="1">
    <location>
        <begin position="1"/>
        <end position="194"/>
    </location>
</feature>
<dbReference type="PANTHER" id="PTHR24260:SF136">
    <property type="entry name" value="GH08193P-RELATED"/>
    <property type="match status" value="1"/>
</dbReference>
<dbReference type="SMART" id="SM00020">
    <property type="entry name" value="Tryp_SPc"/>
    <property type="match status" value="1"/>
</dbReference>
<protein>
    <submittedName>
        <fullName evidence="4">Peptidase S1 domain-containing protein</fullName>
    </submittedName>
</protein>
<dbReference type="PROSITE" id="PS50240">
    <property type="entry name" value="TRYPSIN_DOM"/>
    <property type="match status" value="1"/>
</dbReference>
<dbReference type="Gene3D" id="2.40.10.10">
    <property type="entry name" value="Trypsin-like serine proteases"/>
    <property type="match status" value="2"/>
</dbReference>
<reference evidence="2 3" key="2">
    <citation type="submission" date="2018-11" db="EMBL/GenBank/DDBJ databases">
        <authorList>
            <consortium name="Pathogen Informatics"/>
        </authorList>
    </citation>
    <scope>NUCLEOTIDE SEQUENCE [LARGE SCALE GENOMIC DNA]</scope>
</reference>
<dbReference type="GO" id="GO:0006508">
    <property type="term" value="P:proteolysis"/>
    <property type="evidence" value="ECO:0007669"/>
    <property type="project" value="InterPro"/>
</dbReference>
<dbReference type="SUPFAM" id="SSF50494">
    <property type="entry name" value="Trypsin-like serine proteases"/>
    <property type="match status" value="1"/>
</dbReference>
<dbReference type="Proteomes" id="UP000271162">
    <property type="component" value="Unassembled WGS sequence"/>
</dbReference>
<dbReference type="OMA" id="IGTICTH"/>
<dbReference type="InterPro" id="IPR009003">
    <property type="entry name" value="Peptidase_S1_PA"/>
</dbReference>
<evidence type="ECO:0000313" key="4">
    <source>
        <dbReference type="WBParaSite" id="NBR_0000929401-mRNA-1"/>
    </source>
</evidence>
<dbReference type="GO" id="GO:0004252">
    <property type="term" value="F:serine-type endopeptidase activity"/>
    <property type="evidence" value="ECO:0007669"/>
    <property type="project" value="InterPro"/>
</dbReference>
<dbReference type="InterPro" id="IPR001254">
    <property type="entry name" value="Trypsin_dom"/>
</dbReference>
<dbReference type="PANTHER" id="PTHR24260">
    <property type="match status" value="1"/>
</dbReference>
<dbReference type="WBParaSite" id="NBR_0000929401-mRNA-1">
    <property type="protein sequence ID" value="NBR_0000929401-mRNA-1"/>
    <property type="gene ID" value="NBR_0000929401"/>
</dbReference>
<dbReference type="InterPro" id="IPR051333">
    <property type="entry name" value="CLIP_Serine_Protease"/>
</dbReference>
<dbReference type="InterPro" id="IPR043504">
    <property type="entry name" value="Peptidase_S1_PA_chymotrypsin"/>
</dbReference>
<evidence type="ECO:0000313" key="2">
    <source>
        <dbReference type="EMBL" id="VDL72884.1"/>
    </source>
</evidence>
<dbReference type="STRING" id="27835.A0A158QZ04"/>
<reference evidence="4" key="1">
    <citation type="submission" date="2016-04" db="UniProtKB">
        <authorList>
            <consortium name="WormBaseParasite"/>
        </authorList>
    </citation>
    <scope>IDENTIFICATION</scope>
</reference>
<dbReference type="EMBL" id="UYSL01020120">
    <property type="protein sequence ID" value="VDL72884.1"/>
    <property type="molecule type" value="Genomic_DNA"/>
</dbReference>
<keyword evidence="3" id="KW-1185">Reference proteome</keyword>
<evidence type="ECO:0000259" key="1">
    <source>
        <dbReference type="PROSITE" id="PS50240"/>
    </source>
</evidence>
<proteinExistence type="predicted"/>
<dbReference type="Pfam" id="PF00089">
    <property type="entry name" value="Trypsin"/>
    <property type="match status" value="1"/>
</dbReference>
<dbReference type="InterPro" id="IPR033116">
    <property type="entry name" value="TRYPSIN_SER"/>
</dbReference>